<keyword evidence="3" id="KW-1185">Reference proteome</keyword>
<feature type="region of interest" description="Disordered" evidence="1">
    <location>
        <begin position="75"/>
        <end position="194"/>
    </location>
</feature>
<reference evidence="2 3" key="1">
    <citation type="submission" date="2019-01" db="EMBL/GenBank/DDBJ databases">
        <authorList>
            <person name="Ferrante I. M."/>
        </authorList>
    </citation>
    <scope>NUCLEOTIDE SEQUENCE [LARGE SCALE GENOMIC DNA]</scope>
    <source>
        <strain evidence="2 3">B856</strain>
    </source>
</reference>
<feature type="compositionally biased region" description="Basic residues" evidence="1">
    <location>
        <begin position="300"/>
        <end position="309"/>
    </location>
</feature>
<name>A0A448YUM4_9STRA</name>
<dbReference type="OrthoDB" id="47674at2759"/>
<feature type="compositionally biased region" description="Low complexity" evidence="1">
    <location>
        <begin position="129"/>
        <end position="148"/>
    </location>
</feature>
<gene>
    <name evidence="2" type="ORF">PSNMU_V1.4_AUG-EV-PASAV3_0002740</name>
</gene>
<feature type="compositionally biased region" description="Low complexity" evidence="1">
    <location>
        <begin position="107"/>
        <end position="118"/>
    </location>
</feature>
<evidence type="ECO:0000313" key="3">
    <source>
        <dbReference type="Proteomes" id="UP000291116"/>
    </source>
</evidence>
<accession>A0A448YUM4</accession>
<dbReference type="Proteomes" id="UP000291116">
    <property type="component" value="Unassembled WGS sequence"/>
</dbReference>
<feature type="compositionally biased region" description="Acidic residues" evidence="1">
    <location>
        <begin position="320"/>
        <end position="336"/>
    </location>
</feature>
<dbReference type="AlphaFoldDB" id="A0A448YUM4"/>
<sequence>MAYNQNSGSFDFKKVSQEAYSEIVEALSKDMPLIMHGCGDVDPRNVNPESALVLAQLTANYISNLVEAACDSQEILNDGHRPPLPPPPLVSKEKRRRPPLPSPYEWPPSAIAKPSKVAASKKKKKATKADGTPATTTTDATNASSKDTGAAKKPPGTTKPNPASNKPNFGEKKKRKRRDIDYWDDPLPEPKIKNKPALDPAAVAAEKGEIVFKGVPIGDWVGVAGVDFFEDSRIRSAHVTLPAAVGAQNFIFPVCHDKHLYGKILDIQATRRSIEPILTDSVVMDMIRAEADLQGSLGSFRKRRGRQEKRKNDGSGGADAQDDEDEEPEASDSEDEYSSRRRPVWPGLDELLPMHTTLDF</sequence>
<protein>
    <submittedName>
        <fullName evidence="2">Uncharacterized protein</fullName>
    </submittedName>
</protein>
<feature type="region of interest" description="Disordered" evidence="1">
    <location>
        <begin position="298"/>
        <end position="360"/>
    </location>
</feature>
<proteinExistence type="predicted"/>
<evidence type="ECO:0000256" key="1">
    <source>
        <dbReference type="SAM" id="MobiDB-lite"/>
    </source>
</evidence>
<feature type="compositionally biased region" description="Polar residues" evidence="1">
    <location>
        <begin position="158"/>
        <end position="167"/>
    </location>
</feature>
<evidence type="ECO:0000313" key="2">
    <source>
        <dbReference type="EMBL" id="VEU33470.1"/>
    </source>
</evidence>
<organism evidence="2 3">
    <name type="scientific">Pseudo-nitzschia multistriata</name>
    <dbReference type="NCBI Taxonomy" id="183589"/>
    <lineage>
        <taxon>Eukaryota</taxon>
        <taxon>Sar</taxon>
        <taxon>Stramenopiles</taxon>
        <taxon>Ochrophyta</taxon>
        <taxon>Bacillariophyta</taxon>
        <taxon>Bacillariophyceae</taxon>
        <taxon>Bacillariophycidae</taxon>
        <taxon>Bacillariales</taxon>
        <taxon>Bacillariaceae</taxon>
        <taxon>Pseudo-nitzschia</taxon>
    </lineage>
</organism>
<dbReference type="EMBL" id="CAACVS010000001">
    <property type="protein sequence ID" value="VEU33470.1"/>
    <property type="molecule type" value="Genomic_DNA"/>
</dbReference>